<feature type="signal peptide" evidence="4">
    <location>
        <begin position="1"/>
        <end position="19"/>
    </location>
</feature>
<evidence type="ECO:0000256" key="1">
    <source>
        <dbReference type="ARBA" id="ARBA00022729"/>
    </source>
</evidence>
<keyword evidence="3" id="KW-0393">Immunoglobulin domain</keyword>
<protein>
    <recommendedName>
        <fullName evidence="5">Ig-like domain-containing protein</fullName>
    </recommendedName>
</protein>
<dbReference type="PROSITE" id="PS50835">
    <property type="entry name" value="IG_LIKE"/>
    <property type="match status" value="3"/>
</dbReference>
<evidence type="ECO:0000256" key="2">
    <source>
        <dbReference type="ARBA" id="ARBA00023157"/>
    </source>
</evidence>
<dbReference type="InterPro" id="IPR050488">
    <property type="entry name" value="Ig_Fc_receptor"/>
</dbReference>
<feature type="chain" id="PRO_5039279446" description="Ig-like domain-containing protein" evidence="4">
    <location>
        <begin position="20"/>
        <end position="322"/>
    </location>
</feature>
<evidence type="ECO:0000313" key="7">
    <source>
        <dbReference type="Proteomes" id="UP000824219"/>
    </source>
</evidence>
<keyword evidence="1 4" id="KW-0732">Signal</keyword>
<feature type="domain" description="Ig-like" evidence="5">
    <location>
        <begin position="132"/>
        <end position="202"/>
    </location>
</feature>
<dbReference type="Proteomes" id="UP000824219">
    <property type="component" value="Linkage Group LG20"/>
</dbReference>
<dbReference type="OrthoDB" id="8917564at2759"/>
<feature type="domain" description="Ig-like" evidence="5">
    <location>
        <begin position="22"/>
        <end position="90"/>
    </location>
</feature>
<dbReference type="GO" id="GO:0004888">
    <property type="term" value="F:transmembrane signaling receptor activity"/>
    <property type="evidence" value="ECO:0007669"/>
    <property type="project" value="TreeGrafter"/>
</dbReference>
<accession>A0A9D3NAV9</accession>
<dbReference type="SMART" id="SM00409">
    <property type="entry name" value="IG"/>
    <property type="match status" value="3"/>
</dbReference>
<dbReference type="EMBL" id="JAHKSW010000020">
    <property type="protein sequence ID" value="KAG7319553.1"/>
    <property type="molecule type" value="Genomic_DNA"/>
</dbReference>
<feature type="domain" description="Ig-like" evidence="5">
    <location>
        <begin position="210"/>
        <end position="292"/>
    </location>
</feature>
<keyword evidence="2" id="KW-1015">Disulfide bond</keyword>
<comment type="caution">
    <text evidence="6">The sequence shown here is derived from an EMBL/GenBank/DDBJ whole genome shotgun (WGS) entry which is preliminary data.</text>
</comment>
<dbReference type="Pfam" id="PF13927">
    <property type="entry name" value="Ig_3"/>
    <property type="match status" value="1"/>
</dbReference>
<reference evidence="6 7" key="1">
    <citation type="submission" date="2021-06" db="EMBL/GenBank/DDBJ databases">
        <title>Chromosome-level genome assembly of the red-tail catfish (Hemibagrus wyckioides).</title>
        <authorList>
            <person name="Shao F."/>
        </authorList>
    </citation>
    <scope>NUCLEOTIDE SEQUENCE [LARGE SCALE GENOMIC DNA]</scope>
    <source>
        <strain evidence="6">EC202008001</strain>
        <tissue evidence="6">Blood</tissue>
    </source>
</reference>
<evidence type="ECO:0000259" key="5">
    <source>
        <dbReference type="PROSITE" id="PS50835"/>
    </source>
</evidence>
<dbReference type="InterPro" id="IPR013783">
    <property type="entry name" value="Ig-like_fold"/>
</dbReference>
<dbReference type="PANTHER" id="PTHR11481">
    <property type="entry name" value="IMMUNOGLOBULIN FC RECEPTOR"/>
    <property type="match status" value="1"/>
</dbReference>
<dbReference type="GO" id="GO:0009897">
    <property type="term" value="C:external side of plasma membrane"/>
    <property type="evidence" value="ECO:0007669"/>
    <property type="project" value="TreeGrafter"/>
</dbReference>
<dbReference type="SMART" id="SM00408">
    <property type="entry name" value="IGc2"/>
    <property type="match status" value="3"/>
</dbReference>
<gene>
    <name evidence="6" type="ORF">KOW79_016696</name>
</gene>
<dbReference type="InterPro" id="IPR013151">
    <property type="entry name" value="Immunoglobulin_dom"/>
</dbReference>
<organism evidence="6 7">
    <name type="scientific">Hemibagrus wyckioides</name>
    <dbReference type="NCBI Taxonomy" id="337641"/>
    <lineage>
        <taxon>Eukaryota</taxon>
        <taxon>Metazoa</taxon>
        <taxon>Chordata</taxon>
        <taxon>Craniata</taxon>
        <taxon>Vertebrata</taxon>
        <taxon>Euteleostomi</taxon>
        <taxon>Actinopterygii</taxon>
        <taxon>Neopterygii</taxon>
        <taxon>Teleostei</taxon>
        <taxon>Ostariophysi</taxon>
        <taxon>Siluriformes</taxon>
        <taxon>Bagridae</taxon>
        <taxon>Hemibagrus</taxon>
    </lineage>
</organism>
<dbReference type="InterPro" id="IPR036179">
    <property type="entry name" value="Ig-like_dom_sf"/>
</dbReference>
<proteinExistence type="predicted"/>
<evidence type="ECO:0000256" key="3">
    <source>
        <dbReference type="ARBA" id="ARBA00023319"/>
    </source>
</evidence>
<dbReference type="AlphaFoldDB" id="A0A9D3NAV9"/>
<dbReference type="InterPro" id="IPR007110">
    <property type="entry name" value="Ig-like_dom"/>
</dbReference>
<sequence>MRFFHSFTVFLAWLASVSLEEPPLKAKITVSLGDPQLFTGEDVELSCSVPEDTFSRWRYQWFHNGVSLGYQNVFSIVKARVQQSGTYTCQGIKSIRTQPFRELSVLSDPLQIHVDGGWVLMQHPVKPLIVEQQMTLTCRVRDDPLLSSVIFYKDGFKGKTQNDKDLVFPSLGIEDDGIYSCRATWLKNQEYESGQSVPSTVTVLDKVETPRMVLITDPNQVRSGKDVVFNCITKVNTGPSDLRIEYHFLKDDESLGPSSSDSTLYLPRVSNADAGNYSCKVNTGNNHDPDLECMKQTNYSAIIQVPVRFTVFCLSIIRLNTT</sequence>
<dbReference type="GO" id="GO:0006955">
    <property type="term" value="P:immune response"/>
    <property type="evidence" value="ECO:0007669"/>
    <property type="project" value="TreeGrafter"/>
</dbReference>
<evidence type="ECO:0000256" key="4">
    <source>
        <dbReference type="SAM" id="SignalP"/>
    </source>
</evidence>
<dbReference type="InterPro" id="IPR003598">
    <property type="entry name" value="Ig_sub2"/>
</dbReference>
<dbReference type="PANTHER" id="PTHR11481:SF64">
    <property type="entry name" value="FC RECEPTOR-LIKE PROTEIN 4"/>
    <property type="match status" value="1"/>
</dbReference>
<keyword evidence="7" id="KW-1185">Reference proteome</keyword>
<dbReference type="InterPro" id="IPR003599">
    <property type="entry name" value="Ig_sub"/>
</dbReference>
<evidence type="ECO:0000313" key="6">
    <source>
        <dbReference type="EMBL" id="KAG7319553.1"/>
    </source>
</evidence>
<dbReference type="SUPFAM" id="SSF48726">
    <property type="entry name" value="Immunoglobulin"/>
    <property type="match status" value="2"/>
</dbReference>
<dbReference type="Pfam" id="PF00047">
    <property type="entry name" value="ig"/>
    <property type="match status" value="1"/>
</dbReference>
<name>A0A9D3NAV9_9TELE</name>
<dbReference type="Gene3D" id="2.60.40.10">
    <property type="entry name" value="Immunoglobulins"/>
    <property type="match status" value="3"/>
</dbReference>
<dbReference type="GO" id="GO:0007166">
    <property type="term" value="P:cell surface receptor signaling pathway"/>
    <property type="evidence" value="ECO:0007669"/>
    <property type="project" value="TreeGrafter"/>
</dbReference>